<feature type="binding site" evidence="8">
    <location>
        <position position="180"/>
    </location>
    <ligand>
        <name>ATP</name>
        <dbReference type="ChEBI" id="CHEBI:30616"/>
    </ligand>
</feature>
<dbReference type="GO" id="GO:0030145">
    <property type="term" value="F:manganese ion binding"/>
    <property type="evidence" value="ECO:0007669"/>
    <property type="project" value="UniProtKB-UniRule"/>
</dbReference>
<feature type="binding site" evidence="8">
    <location>
        <position position="250"/>
    </location>
    <ligand>
        <name>Mg(2+)</name>
        <dbReference type="ChEBI" id="CHEBI:18420"/>
    </ligand>
</feature>
<keyword evidence="5 8" id="KW-0547">Nucleotide-binding</keyword>
<feature type="binding site" evidence="8">
    <location>
        <position position="91"/>
    </location>
    <ligand>
        <name>ATP</name>
        <dbReference type="ChEBI" id="CHEBI:30616"/>
    </ligand>
</feature>
<comment type="function">
    <text evidence="8">Nucleotidyltransferase involved in the post-translational modification of proteins. It can catalyze the addition of adenosine monophosphate (AMP) or uridine monophosphate (UMP) to a protein, resulting in modifications known as AMPylation and UMPylation.</text>
</comment>
<comment type="cofactor">
    <cofactor evidence="8">
        <name>Mg(2+)</name>
        <dbReference type="ChEBI" id="CHEBI:18420"/>
    </cofactor>
    <cofactor evidence="8">
        <name>Mn(2+)</name>
        <dbReference type="ChEBI" id="CHEBI:29035"/>
    </cofactor>
</comment>
<feature type="binding site" evidence="8">
    <location>
        <position position="259"/>
    </location>
    <ligand>
        <name>ATP</name>
        <dbReference type="ChEBI" id="CHEBI:30616"/>
    </ligand>
</feature>
<dbReference type="Pfam" id="PF02696">
    <property type="entry name" value="SelO"/>
    <property type="match status" value="1"/>
</dbReference>
<comment type="catalytic activity">
    <reaction evidence="8">
        <text>L-tyrosyl-[protein] + UTP = O-(5'-uridylyl)-L-tyrosyl-[protein] + diphosphate</text>
        <dbReference type="Rhea" id="RHEA:83887"/>
        <dbReference type="Rhea" id="RHEA-COMP:10136"/>
        <dbReference type="Rhea" id="RHEA-COMP:20238"/>
        <dbReference type="ChEBI" id="CHEBI:33019"/>
        <dbReference type="ChEBI" id="CHEBI:46398"/>
        <dbReference type="ChEBI" id="CHEBI:46858"/>
        <dbReference type="ChEBI" id="CHEBI:90602"/>
    </reaction>
</comment>
<dbReference type="EC" id="2.7.7.-" evidence="8"/>
<proteinExistence type="inferred from homology"/>
<feature type="active site" description="Proton acceptor" evidence="8">
    <location>
        <position position="249"/>
    </location>
</feature>
<accession>A0A937J5N3</accession>
<dbReference type="EMBL" id="JADHSG010000002">
    <property type="protein sequence ID" value="MBL6903096.1"/>
    <property type="molecule type" value="Genomic_DNA"/>
</dbReference>
<evidence type="ECO:0000313" key="10">
    <source>
        <dbReference type="Proteomes" id="UP000705230"/>
    </source>
</evidence>
<dbReference type="GO" id="GO:0005524">
    <property type="term" value="F:ATP binding"/>
    <property type="evidence" value="ECO:0007669"/>
    <property type="project" value="UniProtKB-UniRule"/>
</dbReference>
<keyword evidence="3 8" id="KW-0548">Nucleotidyltransferase</keyword>
<feature type="binding site" evidence="8">
    <location>
        <position position="173"/>
    </location>
    <ligand>
        <name>ATP</name>
        <dbReference type="ChEBI" id="CHEBI:30616"/>
    </ligand>
</feature>
<dbReference type="HAMAP" id="MF_00692">
    <property type="entry name" value="SelO"/>
    <property type="match status" value="1"/>
</dbReference>
<comment type="catalytic activity">
    <reaction evidence="8">
        <text>L-seryl-[protein] + ATP = 3-O-(5'-adenylyl)-L-seryl-[protein] + diphosphate</text>
        <dbReference type="Rhea" id="RHEA:58120"/>
        <dbReference type="Rhea" id="RHEA-COMP:9863"/>
        <dbReference type="Rhea" id="RHEA-COMP:15073"/>
        <dbReference type="ChEBI" id="CHEBI:29999"/>
        <dbReference type="ChEBI" id="CHEBI:30616"/>
        <dbReference type="ChEBI" id="CHEBI:33019"/>
        <dbReference type="ChEBI" id="CHEBI:142516"/>
        <dbReference type="EC" id="2.7.7.108"/>
    </reaction>
</comment>
<evidence type="ECO:0000313" key="9">
    <source>
        <dbReference type="EMBL" id="MBL6903096.1"/>
    </source>
</evidence>
<comment type="caution">
    <text evidence="9">The sequence shown here is derived from an EMBL/GenBank/DDBJ whole genome shotgun (WGS) entry which is preliminary data.</text>
</comment>
<dbReference type="PANTHER" id="PTHR32057">
    <property type="entry name" value="PROTEIN ADENYLYLTRANSFERASE SELO, MITOCHONDRIAL"/>
    <property type="match status" value="1"/>
</dbReference>
<evidence type="ECO:0000256" key="2">
    <source>
        <dbReference type="ARBA" id="ARBA00022679"/>
    </source>
</evidence>
<dbReference type="InterPro" id="IPR003846">
    <property type="entry name" value="SelO"/>
</dbReference>
<dbReference type="GO" id="GO:0000287">
    <property type="term" value="F:magnesium ion binding"/>
    <property type="evidence" value="ECO:0007669"/>
    <property type="project" value="UniProtKB-UniRule"/>
</dbReference>
<evidence type="ECO:0000256" key="1">
    <source>
        <dbReference type="ARBA" id="ARBA00009747"/>
    </source>
</evidence>
<evidence type="ECO:0000256" key="8">
    <source>
        <dbReference type="HAMAP-Rule" id="MF_00692"/>
    </source>
</evidence>
<evidence type="ECO:0000256" key="7">
    <source>
        <dbReference type="ARBA" id="ARBA00022842"/>
    </source>
</evidence>
<sequence length="477" mass="54678">MESIKKILKQHSYASLNHDFFSKQLQQPLNNPFLIHVNKILLNEFGLSERSCEDLMLLFNGSIQIPDVQAISMNYAGHQFGQYVPQLGDGRGVLLGEIKVKDKYLDIHVKGSGKTPYSRFGDGRAVLRSSLREYLCGEAMHGLGIPSSRSLMIFGSDDIVYREKSETAAMIARTAETHIRFGSFEKFYHDGLFDRHKELCNYAISQYFPDENKLNNKYSYLLENIVTRTASLIANWQSVGFCHGVMNTDNMSILGETLDYGPFGFIDNFNPSHICNLSDSSGRYSYQNQPYIGMWNCSALAHTFENLISKEEIKSIMSMYEKTYTKRLFALYKNKLGLNETCDTDELLVQELLNIMEVQKLDFTRTFRSLSNILDANNSIEVDNGLENWSQKFKERHDIEITDINSRIAQMNQVNPKFILRNYLLQNAIDQAEEGSYKEIDILMKLITNPYEENLEYEKYAQKAPEWATSIGLSCSS</sequence>
<keyword evidence="8" id="KW-0464">Manganese</keyword>
<comment type="catalytic activity">
    <reaction evidence="8">
        <text>L-seryl-[protein] + UTP = O-(5'-uridylyl)-L-seryl-[protein] + diphosphate</text>
        <dbReference type="Rhea" id="RHEA:64604"/>
        <dbReference type="Rhea" id="RHEA-COMP:9863"/>
        <dbReference type="Rhea" id="RHEA-COMP:16635"/>
        <dbReference type="ChEBI" id="CHEBI:29999"/>
        <dbReference type="ChEBI" id="CHEBI:33019"/>
        <dbReference type="ChEBI" id="CHEBI:46398"/>
        <dbReference type="ChEBI" id="CHEBI:156051"/>
    </reaction>
</comment>
<dbReference type="PANTHER" id="PTHR32057:SF14">
    <property type="entry name" value="PROTEIN ADENYLYLTRANSFERASE SELO, MITOCHONDRIAL"/>
    <property type="match status" value="1"/>
</dbReference>
<dbReference type="AlphaFoldDB" id="A0A937J5N3"/>
<reference evidence="9" key="1">
    <citation type="submission" date="2020-10" db="EMBL/GenBank/DDBJ databases">
        <title>Microbiome of the Black Sea water column analyzed by genome centric metagenomics.</title>
        <authorList>
            <person name="Cabello-Yeves P.J."/>
            <person name="Callieri C."/>
            <person name="Picazo A."/>
            <person name="Mehrshad M."/>
            <person name="Haro-Moreno J.M."/>
            <person name="Roda-Garcia J."/>
            <person name="Dzembekova N."/>
            <person name="Slabakova V."/>
            <person name="Slabakova N."/>
            <person name="Moncheva S."/>
            <person name="Rodriguez-Valera F."/>
        </authorList>
    </citation>
    <scope>NUCLEOTIDE SEQUENCE</scope>
    <source>
        <strain evidence="9">BS30m-G43</strain>
    </source>
</reference>
<feature type="binding site" evidence="8">
    <location>
        <position position="90"/>
    </location>
    <ligand>
        <name>ATP</name>
        <dbReference type="ChEBI" id="CHEBI:30616"/>
    </ligand>
</feature>
<feature type="binding site" evidence="8">
    <location>
        <position position="123"/>
    </location>
    <ligand>
        <name>ATP</name>
        <dbReference type="ChEBI" id="CHEBI:30616"/>
    </ligand>
</feature>
<dbReference type="NCBIfam" id="NF000658">
    <property type="entry name" value="PRK00029.1"/>
    <property type="match status" value="1"/>
</dbReference>
<evidence type="ECO:0000256" key="5">
    <source>
        <dbReference type="ARBA" id="ARBA00022741"/>
    </source>
</evidence>
<comment type="similarity">
    <text evidence="1 8">Belongs to the SELO family.</text>
</comment>
<protein>
    <recommendedName>
        <fullName evidence="8">Protein nucleotidyltransferase YdiU</fullName>
        <ecNumber evidence="8">2.7.7.-</ecNumber>
    </recommendedName>
    <alternativeName>
        <fullName evidence="8">Protein adenylyltransferase YdiU</fullName>
        <ecNumber evidence="8">2.7.7.108</ecNumber>
    </alternativeName>
    <alternativeName>
        <fullName evidence="8">Protein uridylyltransferase YdiU</fullName>
        <ecNumber evidence="8">2.7.7.-</ecNumber>
    </alternativeName>
</protein>
<organism evidence="9 10">
    <name type="scientific">SAR86 cluster bacterium</name>
    <dbReference type="NCBI Taxonomy" id="2030880"/>
    <lineage>
        <taxon>Bacteria</taxon>
        <taxon>Pseudomonadati</taxon>
        <taxon>Pseudomonadota</taxon>
        <taxon>Gammaproteobacteria</taxon>
        <taxon>SAR86 cluster</taxon>
    </lineage>
</organism>
<evidence type="ECO:0000256" key="3">
    <source>
        <dbReference type="ARBA" id="ARBA00022695"/>
    </source>
</evidence>
<dbReference type="GO" id="GO:0070733">
    <property type="term" value="F:AMPylase activity"/>
    <property type="evidence" value="ECO:0007669"/>
    <property type="project" value="UniProtKB-EC"/>
</dbReference>
<keyword evidence="2 8" id="KW-0808">Transferase</keyword>
<feature type="binding site" evidence="8">
    <location>
        <position position="88"/>
    </location>
    <ligand>
        <name>ATP</name>
        <dbReference type="ChEBI" id="CHEBI:30616"/>
    </ligand>
</feature>
<comment type="catalytic activity">
    <reaction evidence="8">
        <text>L-tyrosyl-[protein] + ATP = O-(5'-adenylyl)-L-tyrosyl-[protein] + diphosphate</text>
        <dbReference type="Rhea" id="RHEA:54288"/>
        <dbReference type="Rhea" id="RHEA-COMP:10136"/>
        <dbReference type="Rhea" id="RHEA-COMP:13846"/>
        <dbReference type="ChEBI" id="CHEBI:30616"/>
        <dbReference type="ChEBI" id="CHEBI:33019"/>
        <dbReference type="ChEBI" id="CHEBI:46858"/>
        <dbReference type="ChEBI" id="CHEBI:83624"/>
        <dbReference type="EC" id="2.7.7.108"/>
    </reaction>
</comment>
<keyword evidence="7 8" id="KW-0460">Magnesium</keyword>
<comment type="catalytic activity">
    <reaction evidence="8">
        <text>L-histidyl-[protein] + UTP = N(tele)-(5'-uridylyl)-L-histidyl-[protein] + diphosphate</text>
        <dbReference type="Rhea" id="RHEA:83891"/>
        <dbReference type="Rhea" id="RHEA-COMP:9745"/>
        <dbReference type="Rhea" id="RHEA-COMP:20239"/>
        <dbReference type="ChEBI" id="CHEBI:29979"/>
        <dbReference type="ChEBI" id="CHEBI:33019"/>
        <dbReference type="ChEBI" id="CHEBI:46398"/>
        <dbReference type="ChEBI" id="CHEBI:233474"/>
    </reaction>
</comment>
<gene>
    <name evidence="8" type="primary">ydiU</name>
    <name evidence="8" type="synonym">selO</name>
    <name evidence="9" type="ORF">ISR29_02735</name>
</gene>
<feature type="binding site" evidence="8">
    <location>
        <position position="259"/>
    </location>
    <ligand>
        <name>Mg(2+)</name>
        <dbReference type="ChEBI" id="CHEBI:18420"/>
    </ligand>
</feature>
<keyword evidence="4 8" id="KW-0479">Metal-binding</keyword>
<name>A0A937J5N3_9GAMM</name>
<feature type="binding site" evidence="8">
    <location>
        <position position="122"/>
    </location>
    <ligand>
        <name>ATP</name>
        <dbReference type="ChEBI" id="CHEBI:30616"/>
    </ligand>
</feature>
<feature type="binding site" evidence="8">
    <location>
        <position position="110"/>
    </location>
    <ligand>
        <name>ATP</name>
        <dbReference type="ChEBI" id="CHEBI:30616"/>
    </ligand>
</feature>
<keyword evidence="6 8" id="KW-0067">ATP-binding</keyword>
<evidence type="ECO:0000256" key="4">
    <source>
        <dbReference type="ARBA" id="ARBA00022723"/>
    </source>
</evidence>
<dbReference type="EC" id="2.7.7.108" evidence="8"/>
<dbReference type="Proteomes" id="UP000705230">
    <property type="component" value="Unassembled WGS sequence"/>
</dbReference>
<comment type="catalytic activity">
    <reaction evidence="8">
        <text>L-threonyl-[protein] + ATP = 3-O-(5'-adenylyl)-L-threonyl-[protein] + diphosphate</text>
        <dbReference type="Rhea" id="RHEA:54292"/>
        <dbReference type="Rhea" id="RHEA-COMP:11060"/>
        <dbReference type="Rhea" id="RHEA-COMP:13847"/>
        <dbReference type="ChEBI" id="CHEBI:30013"/>
        <dbReference type="ChEBI" id="CHEBI:30616"/>
        <dbReference type="ChEBI" id="CHEBI:33019"/>
        <dbReference type="ChEBI" id="CHEBI:138113"/>
        <dbReference type="EC" id="2.7.7.108"/>
    </reaction>
</comment>
<evidence type="ECO:0000256" key="6">
    <source>
        <dbReference type="ARBA" id="ARBA00022840"/>
    </source>
</evidence>